<evidence type="ECO:0000256" key="10">
    <source>
        <dbReference type="ARBA" id="ARBA00023160"/>
    </source>
</evidence>
<dbReference type="InterPro" id="IPR015876">
    <property type="entry name" value="Acyl-CoA_DS"/>
</dbReference>
<dbReference type="CDD" id="cd03505">
    <property type="entry name" value="Delta9-FADS-like"/>
    <property type="match status" value="1"/>
</dbReference>
<evidence type="ECO:0000256" key="7">
    <source>
        <dbReference type="ARBA" id="ARBA00023002"/>
    </source>
</evidence>
<dbReference type="GO" id="GO:0006633">
    <property type="term" value="P:fatty acid biosynthetic process"/>
    <property type="evidence" value="ECO:0007669"/>
    <property type="project" value="UniProtKB-KW"/>
</dbReference>
<dbReference type="AlphaFoldDB" id="A0A918KJ03"/>
<dbReference type="Proteomes" id="UP000600865">
    <property type="component" value="Unassembled WGS sequence"/>
</dbReference>
<keyword evidence="3" id="KW-0444">Lipid biosynthesis</keyword>
<feature type="transmembrane region" description="Helical" evidence="11">
    <location>
        <begin position="84"/>
        <end position="104"/>
    </location>
</feature>
<evidence type="ECO:0000256" key="3">
    <source>
        <dbReference type="ARBA" id="ARBA00022516"/>
    </source>
</evidence>
<sequence length="313" mass="35732">MRDIHDRVISATGSDPVSGHVVWHPAKSLWYLAHLLMWVTVGSIYFSFGAVLVFILLAILTLCGGHSLGMHRQLIHESFECPLWLTRLGVYLGTLVGLGGPFTMMRAHDMRDWAQRQDDCHAFFSQHSTMGRDWLWQIHCKLNLMAGPRMVYPKKLTEDPFMIWLQRTAWLQQIPLAIVLLYFGDWGWVAWGVSGRIIISITGHWLIGWFAHNQGPRNYHVQGHGVQGFNVPGPMALFGFITFGECWHNNHHAFPESARIGHKGFEVDPGWWVLCLLEKIGFVENLVTPDQMQHQCIEPHPLSHAPLPNPEKI</sequence>
<protein>
    <submittedName>
        <fullName evidence="12">Delta-9 desaturase</fullName>
    </submittedName>
</protein>
<evidence type="ECO:0000256" key="2">
    <source>
        <dbReference type="ARBA" id="ARBA00008749"/>
    </source>
</evidence>
<dbReference type="EMBL" id="BMYV01000001">
    <property type="protein sequence ID" value="GGX64980.1"/>
    <property type="molecule type" value="Genomic_DNA"/>
</dbReference>
<evidence type="ECO:0000256" key="8">
    <source>
        <dbReference type="ARBA" id="ARBA00023098"/>
    </source>
</evidence>
<organism evidence="12 13">
    <name type="scientific">Litorimonas cladophorae</name>
    <dbReference type="NCBI Taxonomy" id="1220491"/>
    <lineage>
        <taxon>Bacteria</taxon>
        <taxon>Pseudomonadati</taxon>
        <taxon>Pseudomonadota</taxon>
        <taxon>Alphaproteobacteria</taxon>
        <taxon>Maricaulales</taxon>
        <taxon>Robiginitomaculaceae</taxon>
    </lineage>
</organism>
<keyword evidence="9 11" id="KW-0472">Membrane</keyword>
<comment type="caution">
    <text evidence="12">The sequence shown here is derived from an EMBL/GenBank/DDBJ whole genome shotgun (WGS) entry which is preliminary data.</text>
</comment>
<keyword evidence="6 11" id="KW-1133">Transmembrane helix</keyword>
<evidence type="ECO:0000256" key="11">
    <source>
        <dbReference type="SAM" id="Phobius"/>
    </source>
</evidence>
<keyword evidence="5" id="KW-0276">Fatty acid metabolism</keyword>
<dbReference type="GO" id="GO:0016020">
    <property type="term" value="C:membrane"/>
    <property type="evidence" value="ECO:0007669"/>
    <property type="project" value="UniProtKB-SubCell"/>
</dbReference>
<dbReference type="GO" id="GO:0016717">
    <property type="term" value="F:oxidoreductase activity, acting on paired donors, with oxidation of a pair of donors resulting in the reduction of molecular oxygen to two molecules of water"/>
    <property type="evidence" value="ECO:0007669"/>
    <property type="project" value="InterPro"/>
</dbReference>
<comment type="subcellular location">
    <subcellularLocation>
        <location evidence="1">Membrane</location>
        <topology evidence="1">Multi-pass membrane protein</topology>
    </subcellularLocation>
</comment>
<dbReference type="PANTHER" id="PTHR11351">
    <property type="entry name" value="ACYL-COA DESATURASE"/>
    <property type="match status" value="1"/>
</dbReference>
<keyword evidence="10" id="KW-0275">Fatty acid biosynthesis</keyword>
<evidence type="ECO:0000256" key="4">
    <source>
        <dbReference type="ARBA" id="ARBA00022692"/>
    </source>
</evidence>
<feature type="transmembrane region" description="Helical" evidence="11">
    <location>
        <begin position="35"/>
        <end position="63"/>
    </location>
</feature>
<keyword evidence="13" id="KW-1185">Reference proteome</keyword>
<keyword evidence="7" id="KW-0560">Oxidoreductase</keyword>
<proteinExistence type="inferred from homology"/>
<gene>
    <name evidence="12" type="primary">desC3</name>
    <name evidence="12" type="ORF">GCM10011309_14060</name>
</gene>
<evidence type="ECO:0000313" key="13">
    <source>
        <dbReference type="Proteomes" id="UP000600865"/>
    </source>
</evidence>
<reference evidence="12 13" key="1">
    <citation type="journal article" date="2014" name="Int. J. Syst. Evol. Microbiol.">
        <title>Complete genome sequence of Corynebacterium casei LMG S-19264T (=DSM 44701T), isolated from a smear-ripened cheese.</title>
        <authorList>
            <consortium name="US DOE Joint Genome Institute (JGI-PGF)"/>
            <person name="Walter F."/>
            <person name="Albersmeier A."/>
            <person name="Kalinowski J."/>
            <person name="Ruckert C."/>
        </authorList>
    </citation>
    <scope>NUCLEOTIDE SEQUENCE [LARGE SCALE GENOMIC DNA]</scope>
    <source>
        <strain evidence="12 13">KCTC 23968</strain>
    </source>
</reference>
<evidence type="ECO:0000256" key="6">
    <source>
        <dbReference type="ARBA" id="ARBA00022989"/>
    </source>
</evidence>
<comment type="similarity">
    <text evidence="2">Belongs to the fatty acid desaturase type 2 family.</text>
</comment>
<keyword evidence="4 11" id="KW-0812">Transmembrane</keyword>
<accession>A0A918KJ03</accession>
<dbReference type="PANTHER" id="PTHR11351:SF31">
    <property type="entry name" value="DESATURASE 1, ISOFORM A-RELATED"/>
    <property type="match status" value="1"/>
</dbReference>
<evidence type="ECO:0000256" key="5">
    <source>
        <dbReference type="ARBA" id="ARBA00022832"/>
    </source>
</evidence>
<feature type="transmembrane region" description="Helical" evidence="11">
    <location>
        <begin position="189"/>
        <end position="211"/>
    </location>
</feature>
<dbReference type="RefSeq" id="WP_189583259.1">
    <property type="nucleotide sequence ID" value="NZ_BMYV01000001.1"/>
</dbReference>
<evidence type="ECO:0000256" key="9">
    <source>
        <dbReference type="ARBA" id="ARBA00023136"/>
    </source>
</evidence>
<name>A0A918KJ03_9PROT</name>
<keyword evidence="8" id="KW-0443">Lipid metabolism</keyword>
<evidence type="ECO:0000256" key="1">
    <source>
        <dbReference type="ARBA" id="ARBA00004141"/>
    </source>
</evidence>
<evidence type="ECO:0000313" key="12">
    <source>
        <dbReference type="EMBL" id="GGX64980.1"/>
    </source>
</evidence>